<protein>
    <submittedName>
        <fullName evidence="2">Uncharacterized protein</fullName>
    </submittedName>
</protein>
<evidence type="ECO:0000256" key="1">
    <source>
        <dbReference type="SAM" id="SignalP"/>
    </source>
</evidence>
<accession>A0A5A7VF02</accession>
<sequence length="349" mass="39266">MPTLSCTHCLVVFTVFLRFSFSFFPSAFSTVKTGNLQQRDSTEQISSILTQILSFFFDMCITPYKENLTLSLTVMQQVLQWVFKETNEKQRERTQSTKKGTSCDKGTGRTKEIVVSSPCGNSQGSKGFEGRKFDLKKLKTYALLCRKDIAKSCFYSTINIKRPRTQGFDNMQQYWIQKMKKEDIARGIIEIGQKADSVHAGTKVLPITDATLAEQCSNKSEKKVLANGENKTKAKSRMKELLRWAMASRSEKGGKFITGKVSRLRNRATLKAGLDDDEESNDSPKISFRWEAESCSSISSAYSSMSAVSAPFKNCSITLNSTAINEINQCYPRRGSWITTDSEFVVLEL</sequence>
<dbReference type="EMBL" id="SSTE01000903">
    <property type="protein sequence ID" value="KAA0066288.1"/>
    <property type="molecule type" value="Genomic_DNA"/>
</dbReference>
<feature type="chain" id="PRO_5022891990" evidence="1">
    <location>
        <begin position="23"/>
        <end position="349"/>
    </location>
</feature>
<evidence type="ECO:0000313" key="3">
    <source>
        <dbReference type="Proteomes" id="UP000321393"/>
    </source>
</evidence>
<keyword evidence="1" id="KW-0732">Signal</keyword>
<dbReference type="PANTHER" id="PTHR36038:SF3">
    <property type="entry name" value="OVATE FAMILY PROTEIN"/>
    <property type="match status" value="1"/>
</dbReference>
<dbReference type="PANTHER" id="PTHR36038">
    <property type="entry name" value="OS06G0102750 PROTEIN"/>
    <property type="match status" value="1"/>
</dbReference>
<comment type="caution">
    <text evidence="2">The sequence shown here is derived from an EMBL/GenBank/DDBJ whole genome shotgun (WGS) entry which is preliminary data.</text>
</comment>
<gene>
    <name evidence="2" type="ORF">E6C27_scaffold21G003380</name>
</gene>
<evidence type="ECO:0000313" key="2">
    <source>
        <dbReference type="EMBL" id="KAA0066288.1"/>
    </source>
</evidence>
<organism evidence="2 3">
    <name type="scientific">Cucumis melo var. makuwa</name>
    <name type="common">Oriental melon</name>
    <dbReference type="NCBI Taxonomy" id="1194695"/>
    <lineage>
        <taxon>Eukaryota</taxon>
        <taxon>Viridiplantae</taxon>
        <taxon>Streptophyta</taxon>
        <taxon>Embryophyta</taxon>
        <taxon>Tracheophyta</taxon>
        <taxon>Spermatophyta</taxon>
        <taxon>Magnoliopsida</taxon>
        <taxon>eudicotyledons</taxon>
        <taxon>Gunneridae</taxon>
        <taxon>Pentapetalae</taxon>
        <taxon>rosids</taxon>
        <taxon>fabids</taxon>
        <taxon>Cucurbitales</taxon>
        <taxon>Cucurbitaceae</taxon>
        <taxon>Benincaseae</taxon>
        <taxon>Cucumis</taxon>
    </lineage>
</organism>
<dbReference type="OrthoDB" id="1889663at2759"/>
<dbReference type="AlphaFoldDB" id="A0A5A7VF02"/>
<reference evidence="2 3" key="1">
    <citation type="submission" date="2019-08" db="EMBL/GenBank/DDBJ databases">
        <title>Draft genome sequences of two oriental melons (Cucumis melo L. var makuwa).</title>
        <authorList>
            <person name="Kwon S.-Y."/>
        </authorList>
    </citation>
    <scope>NUCLEOTIDE SEQUENCE [LARGE SCALE GENOMIC DNA]</scope>
    <source>
        <strain evidence="3">cv. SW 3</strain>
        <tissue evidence="2">Leaf</tissue>
    </source>
</reference>
<name>A0A5A7VF02_CUCMM</name>
<feature type="signal peptide" evidence="1">
    <location>
        <begin position="1"/>
        <end position="22"/>
    </location>
</feature>
<proteinExistence type="predicted"/>
<dbReference type="Proteomes" id="UP000321393">
    <property type="component" value="Unassembled WGS sequence"/>
</dbReference>